<sequence length="209" mass="24054">MKTFKIFTFTLFILCSFNTLHAQTETSDEDDKLSLDNSTINNQFEYVLQKSGDFRGVNGSMYEAVKRSMLTTLQAHTNDSLNTLKKELKDTQTIVDAQTKEITDLKANLSTTQATLDKTTNEKNNMALFGLQMSKSSYNVLMWSIIAGLLAFLIFFIYKFKNSHLITKEAKIALEEIEEEFDEHRKVALEREQKVRRQLQDELNKQKGS</sequence>
<feature type="coiled-coil region" evidence="1">
    <location>
        <begin position="81"/>
        <end position="122"/>
    </location>
</feature>
<reference evidence="4 5" key="1">
    <citation type="submission" date="2018-05" db="EMBL/GenBank/DDBJ databases">
        <title>Genomic Encyclopedia of Archaeal and Bacterial Type Strains, Phase II (KMG-II): from individual species to whole genera.</title>
        <authorList>
            <person name="Goeker M."/>
        </authorList>
    </citation>
    <scope>NUCLEOTIDE SEQUENCE [LARGE SCALE GENOMIC DNA]</scope>
    <source>
        <strain evidence="4 5">DSM 22637</strain>
    </source>
</reference>
<proteinExistence type="predicted"/>
<evidence type="ECO:0000256" key="2">
    <source>
        <dbReference type="SAM" id="Phobius"/>
    </source>
</evidence>
<name>A0A316DQP3_9FLAO</name>
<evidence type="ECO:0000313" key="5">
    <source>
        <dbReference type="Proteomes" id="UP000245430"/>
    </source>
</evidence>
<feature type="coiled-coil region" evidence="1">
    <location>
        <begin position="167"/>
        <end position="209"/>
    </location>
</feature>
<evidence type="ECO:0000256" key="3">
    <source>
        <dbReference type="SAM" id="SignalP"/>
    </source>
</evidence>
<protein>
    <recommendedName>
        <fullName evidence="6">tRNA (Guanine-N1)-methyltransferase</fullName>
    </recommendedName>
</protein>
<feature type="chain" id="PRO_5016343596" description="tRNA (Guanine-N1)-methyltransferase" evidence="3">
    <location>
        <begin position="23"/>
        <end position="209"/>
    </location>
</feature>
<comment type="caution">
    <text evidence="4">The sequence shown here is derived from an EMBL/GenBank/DDBJ whole genome shotgun (WGS) entry which is preliminary data.</text>
</comment>
<dbReference type="Proteomes" id="UP000245430">
    <property type="component" value="Unassembled WGS sequence"/>
</dbReference>
<keyword evidence="5" id="KW-1185">Reference proteome</keyword>
<dbReference type="EMBL" id="QGGP01000002">
    <property type="protein sequence ID" value="PWK19479.1"/>
    <property type="molecule type" value="Genomic_DNA"/>
</dbReference>
<keyword evidence="3" id="KW-0732">Signal</keyword>
<keyword evidence="2" id="KW-0472">Membrane</keyword>
<keyword evidence="2" id="KW-0812">Transmembrane</keyword>
<keyword evidence="2" id="KW-1133">Transmembrane helix</keyword>
<organism evidence="4 5">
    <name type="scientific">Xanthomarina spongicola</name>
    <dbReference type="NCBI Taxonomy" id="570520"/>
    <lineage>
        <taxon>Bacteria</taxon>
        <taxon>Pseudomonadati</taxon>
        <taxon>Bacteroidota</taxon>
        <taxon>Flavobacteriia</taxon>
        <taxon>Flavobacteriales</taxon>
        <taxon>Flavobacteriaceae</taxon>
        <taxon>Xanthomarina</taxon>
    </lineage>
</organism>
<accession>A0A316DQP3</accession>
<evidence type="ECO:0000313" key="4">
    <source>
        <dbReference type="EMBL" id="PWK19479.1"/>
    </source>
</evidence>
<evidence type="ECO:0000256" key="1">
    <source>
        <dbReference type="SAM" id="Coils"/>
    </source>
</evidence>
<feature type="transmembrane region" description="Helical" evidence="2">
    <location>
        <begin position="140"/>
        <end position="158"/>
    </location>
</feature>
<dbReference type="SUPFAM" id="SSF58100">
    <property type="entry name" value="Bacterial hemolysins"/>
    <property type="match status" value="1"/>
</dbReference>
<feature type="signal peptide" evidence="3">
    <location>
        <begin position="1"/>
        <end position="22"/>
    </location>
</feature>
<keyword evidence="1" id="KW-0175">Coiled coil</keyword>
<dbReference type="OrthoDB" id="981213at2"/>
<evidence type="ECO:0008006" key="6">
    <source>
        <dbReference type="Google" id="ProtNLM"/>
    </source>
</evidence>
<gene>
    <name evidence="4" type="ORF">LX78_00826</name>
</gene>
<dbReference type="AlphaFoldDB" id="A0A316DQP3"/>
<dbReference type="RefSeq" id="WP_109681385.1">
    <property type="nucleotide sequence ID" value="NZ_QGGP01000002.1"/>
</dbReference>